<dbReference type="PROSITE" id="PS50104">
    <property type="entry name" value="TIR"/>
    <property type="match status" value="1"/>
</dbReference>
<dbReference type="InterPro" id="IPR035897">
    <property type="entry name" value="Toll_tir_struct_dom_sf"/>
</dbReference>
<dbReference type="InterPro" id="IPR000157">
    <property type="entry name" value="TIR_dom"/>
</dbReference>
<dbReference type="SUPFAM" id="SSF52200">
    <property type="entry name" value="Toll/Interleukin receptor TIR domain"/>
    <property type="match status" value="1"/>
</dbReference>
<dbReference type="AlphaFoldDB" id="A0A8J3ZJ90"/>
<keyword evidence="3" id="KW-1185">Reference proteome</keyword>
<protein>
    <recommendedName>
        <fullName evidence="1">TIR domain-containing protein</fullName>
    </recommendedName>
</protein>
<evidence type="ECO:0000313" key="2">
    <source>
        <dbReference type="EMBL" id="GIJ63952.1"/>
    </source>
</evidence>
<dbReference type="Proteomes" id="UP000612585">
    <property type="component" value="Unassembled WGS sequence"/>
</dbReference>
<dbReference type="Pfam" id="PF13676">
    <property type="entry name" value="TIR_2"/>
    <property type="match status" value="1"/>
</dbReference>
<dbReference type="GO" id="GO:0007165">
    <property type="term" value="P:signal transduction"/>
    <property type="evidence" value="ECO:0007669"/>
    <property type="project" value="InterPro"/>
</dbReference>
<organism evidence="2 3">
    <name type="scientific">Virgisporangium aurantiacum</name>
    <dbReference type="NCBI Taxonomy" id="175570"/>
    <lineage>
        <taxon>Bacteria</taxon>
        <taxon>Bacillati</taxon>
        <taxon>Actinomycetota</taxon>
        <taxon>Actinomycetes</taxon>
        <taxon>Micromonosporales</taxon>
        <taxon>Micromonosporaceae</taxon>
        <taxon>Virgisporangium</taxon>
    </lineage>
</organism>
<accession>A0A8J3ZJ90</accession>
<gene>
    <name evidence="2" type="ORF">Vau01_114680</name>
</gene>
<evidence type="ECO:0000313" key="3">
    <source>
        <dbReference type="Proteomes" id="UP000612585"/>
    </source>
</evidence>
<feature type="domain" description="TIR" evidence="1">
    <location>
        <begin position="12"/>
        <end position="153"/>
    </location>
</feature>
<evidence type="ECO:0000259" key="1">
    <source>
        <dbReference type="PROSITE" id="PS50104"/>
    </source>
</evidence>
<comment type="caution">
    <text evidence="2">The sequence shown here is derived from an EMBL/GenBank/DDBJ whole genome shotgun (WGS) entry which is preliminary data.</text>
</comment>
<dbReference type="SMART" id="SM00255">
    <property type="entry name" value="TIR"/>
    <property type="match status" value="1"/>
</dbReference>
<proteinExistence type="predicted"/>
<dbReference type="EMBL" id="BOPG01000105">
    <property type="protein sequence ID" value="GIJ63952.1"/>
    <property type="molecule type" value="Genomic_DNA"/>
</dbReference>
<dbReference type="Gene3D" id="3.40.50.10140">
    <property type="entry name" value="Toll/interleukin-1 receptor homology (TIR) domain"/>
    <property type="match status" value="1"/>
</dbReference>
<dbReference type="RefSeq" id="WP_204011576.1">
    <property type="nucleotide sequence ID" value="NZ_BOPG01000105.1"/>
</dbReference>
<sequence>MAGTDRDAAPPGQRRVFISHSSHDPFAHEVRNAVCLQLREKNYQVLVDKDELRPGQDWRSVLTHWLADCHAAVLLLTRDALQSTWVRREITILMWRRALGSPVAVIPVLVGDLQPSDVAAAGFSELRQLQFARLVPTGFGDPEALADDITQRLARLPPRQAETTQMRRWADRVSFFLTLVGDQDKLGECARELGVAEEDVRLVKLHEGSRFLAHQLLDEGMSRHAYRAVRVICDFMGREWLDKLIRDVAFTWVSGEAARHLVSASHLAVQQDSVVVTALNAHKQETADDYLNRATCRGEHWRQVAATPVGEDVVEELVCHYEKTIMDLLGIEPPWTLADAAPMDEPAYLIVDPAGVPLESVISALRIVRERHRGIVVLLLTGQDTPAVDDSNGWGLGPVQVLSPPLQPGDELAARRNVRALMQLRNR</sequence>
<name>A0A8J3ZJ90_9ACTN</name>
<reference evidence="2" key="1">
    <citation type="submission" date="2021-01" db="EMBL/GenBank/DDBJ databases">
        <title>Whole genome shotgun sequence of Virgisporangium aurantiacum NBRC 16421.</title>
        <authorList>
            <person name="Komaki H."/>
            <person name="Tamura T."/>
        </authorList>
    </citation>
    <scope>NUCLEOTIDE SEQUENCE</scope>
    <source>
        <strain evidence="2">NBRC 16421</strain>
    </source>
</reference>